<organism evidence="1 2">
    <name type="scientific">Cichorium intybus</name>
    <name type="common">Chicory</name>
    <dbReference type="NCBI Taxonomy" id="13427"/>
    <lineage>
        <taxon>Eukaryota</taxon>
        <taxon>Viridiplantae</taxon>
        <taxon>Streptophyta</taxon>
        <taxon>Embryophyta</taxon>
        <taxon>Tracheophyta</taxon>
        <taxon>Spermatophyta</taxon>
        <taxon>Magnoliopsida</taxon>
        <taxon>eudicotyledons</taxon>
        <taxon>Gunneridae</taxon>
        <taxon>Pentapetalae</taxon>
        <taxon>asterids</taxon>
        <taxon>campanulids</taxon>
        <taxon>Asterales</taxon>
        <taxon>Asteraceae</taxon>
        <taxon>Cichorioideae</taxon>
        <taxon>Cichorieae</taxon>
        <taxon>Cichoriinae</taxon>
        <taxon>Cichorium</taxon>
    </lineage>
</organism>
<gene>
    <name evidence="1" type="ORF">L2E82_42255</name>
</gene>
<keyword evidence="2" id="KW-1185">Reference proteome</keyword>
<reference evidence="2" key="1">
    <citation type="journal article" date="2022" name="Mol. Ecol. Resour.">
        <title>The genomes of chicory, endive, great burdock and yacon provide insights into Asteraceae palaeo-polyploidization history and plant inulin production.</title>
        <authorList>
            <person name="Fan W."/>
            <person name="Wang S."/>
            <person name="Wang H."/>
            <person name="Wang A."/>
            <person name="Jiang F."/>
            <person name="Liu H."/>
            <person name="Zhao H."/>
            <person name="Xu D."/>
            <person name="Zhang Y."/>
        </authorList>
    </citation>
    <scope>NUCLEOTIDE SEQUENCE [LARGE SCALE GENOMIC DNA]</scope>
    <source>
        <strain evidence="2">cv. Punajuju</strain>
    </source>
</reference>
<dbReference type="EMBL" id="CM042016">
    <property type="protein sequence ID" value="KAI3698597.1"/>
    <property type="molecule type" value="Genomic_DNA"/>
</dbReference>
<reference evidence="1 2" key="2">
    <citation type="journal article" date="2022" name="Mol. Ecol. Resour.">
        <title>The genomes of chicory, endive, great burdock and yacon provide insights into Asteraceae paleo-polyploidization history and plant inulin production.</title>
        <authorList>
            <person name="Fan W."/>
            <person name="Wang S."/>
            <person name="Wang H."/>
            <person name="Wang A."/>
            <person name="Jiang F."/>
            <person name="Liu H."/>
            <person name="Zhao H."/>
            <person name="Xu D."/>
            <person name="Zhang Y."/>
        </authorList>
    </citation>
    <scope>NUCLEOTIDE SEQUENCE [LARGE SCALE GENOMIC DNA]</scope>
    <source>
        <strain evidence="2">cv. Punajuju</strain>
        <tissue evidence="1">Leaves</tissue>
    </source>
</reference>
<accession>A0ACB8ZLA6</accession>
<sequence>MEWSCLVCICLCLRGIPLVLLDVSIYSIYFIHKFFFFLIVLSRFFGLHYSRGVPLVVDMRPLAHDSDFSLSSRWLALSLAQHTAWCRCLV</sequence>
<evidence type="ECO:0000313" key="2">
    <source>
        <dbReference type="Proteomes" id="UP001055811"/>
    </source>
</evidence>
<name>A0ACB8ZLA6_CICIN</name>
<evidence type="ECO:0000313" key="1">
    <source>
        <dbReference type="EMBL" id="KAI3698597.1"/>
    </source>
</evidence>
<protein>
    <submittedName>
        <fullName evidence="1">Uncharacterized protein</fullName>
    </submittedName>
</protein>
<proteinExistence type="predicted"/>
<dbReference type="Proteomes" id="UP001055811">
    <property type="component" value="Linkage Group LG08"/>
</dbReference>
<comment type="caution">
    <text evidence="1">The sequence shown here is derived from an EMBL/GenBank/DDBJ whole genome shotgun (WGS) entry which is preliminary data.</text>
</comment>